<gene>
    <name evidence="3" type="primary">deaD_23</name>
    <name evidence="3" type="ORF">SDC9_127551</name>
</gene>
<keyword evidence="3" id="KW-0547">Nucleotide-binding</keyword>
<protein>
    <submittedName>
        <fullName evidence="3">ATP-dependent RNA helicase DeaD</fullName>
        <ecNumber evidence="3">3.6.4.13</ecNumber>
    </submittedName>
</protein>
<proteinExistence type="predicted"/>
<accession>A0A645CUB8</accession>
<dbReference type="GO" id="GO:0003724">
    <property type="term" value="F:RNA helicase activity"/>
    <property type="evidence" value="ECO:0007669"/>
    <property type="project" value="UniProtKB-EC"/>
</dbReference>
<evidence type="ECO:0000256" key="1">
    <source>
        <dbReference type="SAM" id="MobiDB-lite"/>
    </source>
</evidence>
<feature type="region of interest" description="Disordered" evidence="1">
    <location>
        <begin position="60"/>
        <end position="112"/>
    </location>
</feature>
<keyword evidence="3" id="KW-0067">ATP-binding</keyword>
<dbReference type="AlphaFoldDB" id="A0A645CUB8"/>
<dbReference type="EMBL" id="VSSQ01030109">
    <property type="protein sequence ID" value="MPM80504.1"/>
    <property type="molecule type" value="Genomic_DNA"/>
</dbReference>
<sequence length="112" mass="12725">MGAIAERTGIAGKDIGKIQIYDKETIVGIPKDKVMQVLDEMKGCKICGLVTHTVLCVDDKHNKTRDENKPKAPFRNSNKIKNMKNDGNKRSDRSKKQYLKQRHDSRKTNKGK</sequence>
<name>A0A645CUB8_9ZZZZ</name>
<keyword evidence="3" id="KW-0347">Helicase</keyword>
<evidence type="ECO:0000313" key="3">
    <source>
        <dbReference type="EMBL" id="MPM80504.1"/>
    </source>
</evidence>
<dbReference type="CDD" id="cd12252">
    <property type="entry name" value="RRM_DbpA"/>
    <property type="match status" value="1"/>
</dbReference>
<dbReference type="InterPro" id="IPR005580">
    <property type="entry name" value="DbpA/CsdA_RNA-bd_dom"/>
</dbReference>
<dbReference type="InterPro" id="IPR012677">
    <property type="entry name" value="Nucleotide-bd_a/b_plait_sf"/>
</dbReference>
<comment type="caution">
    <text evidence="3">The sequence shown here is derived from an EMBL/GenBank/DDBJ whole genome shotgun (WGS) entry which is preliminary data.</text>
</comment>
<reference evidence="3" key="1">
    <citation type="submission" date="2019-08" db="EMBL/GenBank/DDBJ databases">
        <authorList>
            <person name="Kucharzyk K."/>
            <person name="Murdoch R.W."/>
            <person name="Higgins S."/>
            <person name="Loffler F."/>
        </authorList>
    </citation>
    <scope>NUCLEOTIDE SEQUENCE</scope>
</reference>
<evidence type="ECO:0000259" key="2">
    <source>
        <dbReference type="Pfam" id="PF03880"/>
    </source>
</evidence>
<keyword evidence="3" id="KW-0378">Hydrolase</keyword>
<feature type="compositionally biased region" description="Basic and acidic residues" evidence="1">
    <location>
        <begin position="83"/>
        <end position="95"/>
    </location>
</feature>
<dbReference type="Gene3D" id="3.30.70.330">
    <property type="match status" value="1"/>
</dbReference>
<feature type="compositionally biased region" description="Basic and acidic residues" evidence="1">
    <location>
        <begin position="60"/>
        <end position="70"/>
    </location>
</feature>
<feature type="compositionally biased region" description="Basic residues" evidence="1">
    <location>
        <begin position="96"/>
        <end position="112"/>
    </location>
</feature>
<organism evidence="3">
    <name type="scientific">bioreactor metagenome</name>
    <dbReference type="NCBI Taxonomy" id="1076179"/>
    <lineage>
        <taxon>unclassified sequences</taxon>
        <taxon>metagenomes</taxon>
        <taxon>ecological metagenomes</taxon>
    </lineage>
</organism>
<dbReference type="EC" id="3.6.4.13" evidence="3"/>
<dbReference type="GO" id="GO:0016787">
    <property type="term" value="F:hydrolase activity"/>
    <property type="evidence" value="ECO:0007669"/>
    <property type="project" value="UniProtKB-KW"/>
</dbReference>
<dbReference type="Pfam" id="PF03880">
    <property type="entry name" value="DbpA"/>
    <property type="match status" value="1"/>
</dbReference>
<feature type="domain" description="DEAD box helicase DbpA/CsdA RNA-binding" evidence="2">
    <location>
        <begin position="1"/>
        <end position="48"/>
    </location>
</feature>